<dbReference type="RefSeq" id="XP_009017272.1">
    <property type="nucleotide sequence ID" value="XM_009019024.1"/>
</dbReference>
<organism evidence="8 9">
    <name type="scientific">Helobdella robusta</name>
    <name type="common">Californian leech</name>
    <dbReference type="NCBI Taxonomy" id="6412"/>
    <lineage>
        <taxon>Eukaryota</taxon>
        <taxon>Metazoa</taxon>
        <taxon>Spiralia</taxon>
        <taxon>Lophotrochozoa</taxon>
        <taxon>Annelida</taxon>
        <taxon>Clitellata</taxon>
        <taxon>Hirudinea</taxon>
        <taxon>Rhynchobdellida</taxon>
        <taxon>Glossiphoniidae</taxon>
        <taxon>Helobdella</taxon>
    </lineage>
</organism>
<protein>
    <recommendedName>
        <fullName evidence="10">Transmembrane protein 65</fullName>
    </recommendedName>
</protein>
<feature type="transmembrane region" description="Helical" evidence="6">
    <location>
        <begin position="163"/>
        <end position="181"/>
    </location>
</feature>
<comment type="subcellular location">
    <subcellularLocation>
        <location evidence="1">Membrane</location>
        <topology evidence="1">Multi-pass membrane protein</topology>
    </subcellularLocation>
</comment>
<dbReference type="EMBL" id="AMQM01004176">
    <property type="status" value="NOT_ANNOTATED_CDS"/>
    <property type="molecule type" value="Genomic_DNA"/>
</dbReference>
<sequence>MKHLITLQICSSFIKNFSKNNVSLSSPVMMTFRHFSDLPQTKFFTTTTTKNTLPRNSGHWKWPTTNVRDPRARGGNRVWYPPISSEDDARNLALHLDPTGRKLLMDQLRIIDDKKDESSFSVRPIPTSEIFKVFLTNCLPFIGFGFLDNGIMIIAGEYIDIQLGLLLGISTMAAAALGNLISDLAGVGTAGYIENIVEKFSSIQPNLSPAEFHLKSIRWMTAMARAIGITIGCLIGMLPLLFFEKKERPPHKPQPPQQQQPEIESPLSPRRQEVMLLNQPINK</sequence>
<dbReference type="EMBL" id="KB096457">
    <property type="protein sequence ID" value="ESO04693.1"/>
    <property type="molecule type" value="Genomic_DNA"/>
</dbReference>
<dbReference type="GeneID" id="20217834"/>
<feature type="region of interest" description="Disordered" evidence="5">
    <location>
        <begin position="247"/>
        <end position="270"/>
    </location>
</feature>
<feature type="transmembrane region" description="Helical" evidence="6">
    <location>
        <begin position="222"/>
        <end position="243"/>
    </location>
</feature>
<evidence type="ECO:0000256" key="4">
    <source>
        <dbReference type="ARBA" id="ARBA00023136"/>
    </source>
</evidence>
<reference evidence="9" key="1">
    <citation type="submission" date="2012-12" db="EMBL/GenBank/DDBJ databases">
        <authorList>
            <person name="Hellsten U."/>
            <person name="Grimwood J."/>
            <person name="Chapman J.A."/>
            <person name="Shapiro H."/>
            <person name="Aerts A."/>
            <person name="Otillar R.P."/>
            <person name="Terry A.Y."/>
            <person name="Boore J.L."/>
            <person name="Simakov O."/>
            <person name="Marletaz F."/>
            <person name="Cho S.-J."/>
            <person name="Edsinger-Gonzales E."/>
            <person name="Havlak P."/>
            <person name="Kuo D.-H."/>
            <person name="Larsson T."/>
            <person name="Lv J."/>
            <person name="Arendt D."/>
            <person name="Savage R."/>
            <person name="Osoegawa K."/>
            <person name="de Jong P."/>
            <person name="Lindberg D.R."/>
            <person name="Seaver E.C."/>
            <person name="Weisblat D.A."/>
            <person name="Putnam N.H."/>
            <person name="Grigoriev I.V."/>
            <person name="Rokhsar D.S."/>
        </authorList>
    </citation>
    <scope>NUCLEOTIDE SEQUENCE</scope>
</reference>
<dbReference type="eggNOG" id="KOG4619">
    <property type="taxonomic scope" value="Eukaryota"/>
</dbReference>
<dbReference type="CTD" id="20217834"/>
<evidence type="ECO:0000313" key="8">
    <source>
        <dbReference type="EnsemblMetazoa" id="HelroP99580"/>
    </source>
</evidence>
<dbReference type="EnsemblMetazoa" id="HelroT99580">
    <property type="protein sequence ID" value="HelroP99580"/>
    <property type="gene ID" value="HelroG99580"/>
</dbReference>
<evidence type="ECO:0000313" key="7">
    <source>
        <dbReference type="EMBL" id="ESO04693.1"/>
    </source>
</evidence>
<dbReference type="Proteomes" id="UP000015101">
    <property type="component" value="Unassembled WGS sequence"/>
</dbReference>
<accession>T1G9T8</accession>
<dbReference type="GO" id="GO:0005739">
    <property type="term" value="C:mitochondrion"/>
    <property type="evidence" value="ECO:0000318"/>
    <property type="project" value="GO_Central"/>
</dbReference>
<dbReference type="InterPro" id="IPR019537">
    <property type="entry name" value="TMEM65"/>
</dbReference>
<evidence type="ECO:0000256" key="6">
    <source>
        <dbReference type="SAM" id="Phobius"/>
    </source>
</evidence>
<dbReference type="PANTHER" id="PTHR21706">
    <property type="entry name" value="TRANSMEMBRANE PROTEIN 65"/>
    <property type="match status" value="1"/>
</dbReference>
<evidence type="ECO:0000256" key="5">
    <source>
        <dbReference type="SAM" id="MobiDB-lite"/>
    </source>
</evidence>
<dbReference type="STRING" id="6412.T1G9T8"/>
<dbReference type="InParanoid" id="T1G9T8"/>
<keyword evidence="2 6" id="KW-0812">Transmembrane</keyword>
<dbReference type="OrthoDB" id="430821at2759"/>
<evidence type="ECO:0008006" key="10">
    <source>
        <dbReference type="Google" id="ProtNLM"/>
    </source>
</evidence>
<evidence type="ECO:0000256" key="1">
    <source>
        <dbReference type="ARBA" id="ARBA00004141"/>
    </source>
</evidence>
<dbReference type="HOGENOM" id="CLU_984406_0_0_1"/>
<dbReference type="KEGG" id="hro:HELRODRAFT_99580"/>
<dbReference type="AlphaFoldDB" id="T1G9T8"/>
<proteinExistence type="predicted"/>
<reference evidence="8" key="3">
    <citation type="submission" date="2015-06" db="UniProtKB">
        <authorList>
            <consortium name="EnsemblMetazoa"/>
        </authorList>
    </citation>
    <scope>IDENTIFICATION</scope>
</reference>
<keyword evidence="3 6" id="KW-1133">Transmembrane helix</keyword>
<feature type="transmembrane region" description="Helical" evidence="6">
    <location>
        <begin position="130"/>
        <end position="151"/>
    </location>
</feature>
<keyword evidence="9" id="KW-1185">Reference proteome</keyword>
<dbReference type="PANTHER" id="PTHR21706:SF15">
    <property type="entry name" value="TRANSMEMBRANE PROTEIN 65"/>
    <property type="match status" value="1"/>
</dbReference>
<keyword evidence="4 6" id="KW-0472">Membrane</keyword>
<dbReference type="Pfam" id="PF10507">
    <property type="entry name" value="TMEM65"/>
    <property type="match status" value="1"/>
</dbReference>
<dbReference type="GO" id="GO:0016020">
    <property type="term" value="C:membrane"/>
    <property type="evidence" value="ECO:0007669"/>
    <property type="project" value="UniProtKB-SubCell"/>
</dbReference>
<evidence type="ECO:0000313" key="9">
    <source>
        <dbReference type="Proteomes" id="UP000015101"/>
    </source>
</evidence>
<evidence type="ECO:0000256" key="3">
    <source>
        <dbReference type="ARBA" id="ARBA00022989"/>
    </source>
</evidence>
<name>T1G9T8_HELRO</name>
<reference evidence="7 9" key="2">
    <citation type="journal article" date="2013" name="Nature">
        <title>Insights into bilaterian evolution from three spiralian genomes.</title>
        <authorList>
            <person name="Simakov O."/>
            <person name="Marletaz F."/>
            <person name="Cho S.J."/>
            <person name="Edsinger-Gonzales E."/>
            <person name="Havlak P."/>
            <person name="Hellsten U."/>
            <person name="Kuo D.H."/>
            <person name="Larsson T."/>
            <person name="Lv J."/>
            <person name="Arendt D."/>
            <person name="Savage R."/>
            <person name="Osoegawa K."/>
            <person name="de Jong P."/>
            <person name="Grimwood J."/>
            <person name="Chapman J.A."/>
            <person name="Shapiro H."/>
            <person name="Aerts A."/>
            <person name="Otillar R.P."/>
            <person name="Terry A.Y."/>
            <person name="Boore J.L."/>
            <person name="Grigoriev I.V."/>
            <person name="Lindberg D.R."/>
            <person name="Seaver E.C."/>
            <person name="Weisblat D.A."/>
            <person name="Putnam N.H."/>
            <person name="Rokhsar D.S."/>
        </authorList>
    </citation>
    <scope>NUCLEOTIDE SEQUENCE</scope>
</reference>
<evidence type="ECO:0000256" key="2">
    <source>
        <dbReference type="ARBA" id="ARBA00022692"/>
    </source>
</evidence>
<gene>
    <name evidence="8" type="primary">20217834</name>
    <name evidence="7" type="ORF">HELRODRAFT_99580</name>
</gene>